<evidence type="ECO:0000259" key="1">
    <source>
        <dbReference type="Pfam" id="PF11181"/>
    </source>
</evidence>
<organism evidence="2 3">
    <name type="scientific">Priestia megaterium</name>
    <name type="common">Bacillus megaterium</name>
    <dbReference type="NCBI Taxonomy" id="1404"/>
    <lineage>
        <taxon>Bacteria</taxon>
        <taxon>Bacillati</taxon>
        <taxon>Bacillota</taxon>
        <taxon>Bacilli</taxon>
        <taxon>Bacillales</taxon>
        <taxon>Bacillaceae</taxon>
        <taxon>Priestia</taxon>
    </lineage>
</organism>
<evidence type="ECO:0000313" key="2">
    <source>
        <dbReference type="EMBL" id="QJX78230.1"/>
    </source>
</evidence>
<reference evidence="2 3" key="1">
    <citation type="submission" date="2019-10" db="EMBL/GenBank/DDBJ databases">
        <title>Complete genome sequences for adaption low water activity.</title>
        <authorList>
            <person name="Zhao L."/>
            <person name="Zhong J."/>
        </authorList>
    </citation>
    <scope>NUCLEOTIDE SEQUENCE [LARGE SCALE GENOMIC DNA]</scope>
    <source>
        <strain evidence="2 3">FDU301</strain>
    </source>
</reference>
<feature type="domain" description="General stress protein 17M-like" evidence="1">
    <location>
        <begin position="10"/>
        <end position="97"/>
    </location>
</feature>
<sequence>MFYGDRGGENSGQANKFIEEFFANGFSKNEIYLLTYNKERSEYLTNTTNTKEYRASEQGVFESAVNKLFSREDELHSKMASLGLTQEEAKQCVGEMKQERIIIIAKKDM</sequence>
<name>A0A6M6DU77_PRIMG</name>
<proteinExistence type="predicted"/>
<dbReference type="AlphaFoldDB" id="A0A6M6DU77"/>
<dbReference type="EMBL" id="CP045272">
    <property type="protein sequence ID" value="QJX78230.1"/>
    <property type="molecule type" value="Genomic_DNA"/>
</dbReference>
<evidence type="ECO:0000313" key="3">
    <source>
        <dbReference type="Proteomes" id="UP000501076"/>
    </source>
</evidence>
<dbReference type="RefSeq" id="WP_171777850.1">
    <property type="nucleotide sequence ID" value="NZ_CP045272.1"/>
</dbReference>
<dbReference type="Proteomes" id="UP000501076">
    <property type="component" value="Chromosome"/>
</dbReference>
<dbReference type="InterPro" id="IPR025889">
    <property type="entry name" value="GSP17M-like_dom"/>
</dbReference>
<gene>
    <name evidence="2" type="ORF">FDZ14_19390</name>
</gene>
<protein>
    <submittedName>
        <fullName evidence="2">General stress protein</fullName>
    </submittedName>
</protein>
<accession>A0A6M6DU77</accession>
<dbReference type="Pfam" id="PF11181">
    <property type="entry name" value="YflT"/>
    <property type="match status" value="1"/>
</dbReference>